<protein>
    <submittedName>
        <fullName evidence="8">RING-type domain-containing protein</fullName>
    </submittedName>
</protein>
<dbReference type="PROSITE" id="PS50089">
    <property type="entry name" value="ZF_RING_2"/>
    <property type="match status" value="1"/>
</dbReference>
<reference evidence="8" key="1">
    <citation type="submission" date="2016-11" db="UniProtKB">
        <authorList>
            <consortium name="WormBaseParasite"/>
        </authorList>
    </citation>
    <scope>IDENTIFICATION</scope>
</reference>
<proteinExistence type="predicted"/>
<evidence type="ECO:0000256" key="3">
    <source>
        <dbReference type="ARBA" id="ARBA00022833"/>
    </source>
</evidence>
<dbReference type="SUPFAM" id="SSF57850">
    <property type="entry name" value="RING/U-box"/>
    <property type="match status" value="2"/>
</dbReference>
<accession>A0A1I7SED4</accession>
<evidence type="ECO:0000256" key="1">
    <source>
        <dbReference type="ARBA" id="ARBA00022723"/>
    </source>
</evidence>
<keyword evidence="2 4" id="KW-0863">Zinc-finger</keyword>
<feature type="domain" description="RING-type" evidence="6">
    <location>
        <begin position="127"/>
        <end position="171"/>
    </location>
</feature>
<keyword evidence="3" id="KW-0862">Zinc</keyword>
<dbReference type="PROSITE" id="PS00518">
    <property type="entry name" value="ZF_RING_1"/>
    <property type="match status" value="1"/>
</dbReference>
<evidence type="ECO:0000256" key="5">
    <source>
        <dbReference type="SAM" id="MobiDB-lite"/>
    </source>
</evidence>
<evidence type="ECO:0000313" key="7">
    <source>
        <dbReference type="Proteomes" id="UP000095284"/>
    </source>
</evidence>
<feature type="compositionally biased region" description="Basic residues" evidence="5">
    <location>
        <begin position="1"/>
        <end position="33"/>
    </location>
</feature>
<keyword evidence="1" id="KW-0479">Metal-binding</keyword>
<dbReference type="InterPro" id="IPR001841">
    <property type="entry name" value="Znf_RING"/>
</dbReference>
<dbReference type="PANTHER" id="PTHR11685">
    <property type="entry name" value="RBR FAMILY RING FINGER AND IBR DOMAIN-CONTAINING"/>
    <property type="match status" value="1"/>
</dbReference>
<name>A0A1I7SED4_BURXY</name>
<evidence type="ECO:0000313" key="8">
    <source>
        <dbReference type="WBParaSite" id="BXY_1139300.1"/>
    </source>
</evidence>
<dbReference type="Pfam" id="PF24937">
    <property type="entry name" value="DUF7754"/>
    <property type="match status" value="1"/>
</dbReference>
<dbReference type="Proteomes" id="UP000095284">
    <property type="component" value="Unplaced"/>
</dbReference>
<dbReference type="GO" id="GO:0008270">
    <property type="term" value="F:zinc ion binding"/>
    <property type="evidence" value="ECO:0007669"/>
    <property type="project" value="UniProtKB-KW"/>
</dbReference>
<evidence type="ECO:0000256" key="4">
    <source>
        <dbReference type="PROSITE-ProRule" id="PRU00175"/>
    </source>
</evidence>
<dbReference type="Gene3D" id="3.30.40.10">
    <property type="entry name" value="Zinc/RING finger domain, C3HC4 (zinc finger)"/>
    <property type="match status" value="1"/>
</dbReference>
<dbReference type="GO" id="GO:0016567">
    <property type="term" value="P:protein ubiquitination"/>
    <property type="evidence" value="ECO:0007669"/>
    <property type="project" value="InterPro"/>
</dbReference>
<dbReference type="InterPro" id="IPR013083">
    <property type="entry name" value="Znf_RING/FYVE/PHD"/>
</dbReference>
<evidence type="ECO:0000259" key="6">
    <source>
        <dbReference type="PROSITE" id="PS50089"/>
    </source>
</evidence>
<organism evidence="7 8">
    <name type="scientific">Bursaphelenchus xylophilus</name>
    <name type="common">Pinewood nematode worm</name>
    <name type="synonym">Aphelenchoides xylophilus</name>
    <dbReference type="NCBI Taxonomy" id="6326"/>
    <lineage>
        <taxon>Eukaryota</taxon>
        <taxon>Metazoa</taxon>
        <taxon>Ecdysozoa</taxon>
        <taxon>Nematoda</taxon>
        <taxon>Chromadorea</taxon>
        <taxon>Rhabditida</taxon>
        <taxon>Tylenchina</taxon>
        <taxon>Tylenchomorpha</taxon>
        <taxon>Aphelenchoidea</taxon>
        <taxon>Aphelenchoididae</taxon>
        <taxon>Bursaphelenchus</taxon>
    </lineage>
</organism>
<sequence length="691" mass="78561">MAGGRKPAKKKKKATAKKPRKASKLRVARRRTRPVGGRAGKPKVLKARDAVIKARNAKKNARRKAIAVMGLLQLGLMKKLSKQEKTGKRKVLDIGRVYDMKMTSDELNHLIREVNRKLRMEHKDELCDICSKNNAWRIFLRQCSHFICLPCIYSYLKTKIDENKARIACPVATCHRRIHENDVDTLLNPQLTQLDEFLGPAERKRLRDQHHLTSVRYALGPEECIVICPGCEIPYPLEPGCHYVKCASKKCKAWFCSGCGAKSFDKVNPSLFKDTDVTITFNDGFDDFYTYGNLLQLHSHVLGNMVKHPHLLDVYGHPVIQLTPEDREMVTELLVHLYPNSRPIYPRFRTLCRAAWKFECSAVKFRIGEWFVKHISSHKSTLLEKIQEALKLGIGDVVIPRLVFDAVKNGEWAKLIGQVGEPKQLFPADVYDEIIAPACLYARKHKSFAWPKASDLVQRPKDDSDPSVVRLVYSGVTVLAHRGLLQAHNMSRFGVSAATDRKEYYPIFSVETREYLNNLQIDLHHFLDEFVDFVYYNKPICETCIRPMLIFAHDNELAYLKGEMEEAIASQPPISTNIMREHLTLASKYGLDNLLRTTLVRAEGHYIAVAQALVGQSGIVNELTIPTMRKLADRLCTGWSLINRKMAERTPTTRNVRRIFLDEGGPVVPTANPILESFYGLNSDDAYGDAN</sequence>
<dbReference type="InterPro" id="IPR017907">
    <property type="entry name" value="Znf_RING_CS"/>
</dbReference>
<dbReference type="InterPro" id="IPR056656">
    <property type="entry name" value="DUF7754"/>
</dbReference>
<evidence type="ECO:0000256" key="2">
    <source>
        <dbReference type="ARBA" id="ARBA00022771"/>
    </source>
</evidence>
<dbReference type="GO" id="GO:0004842">
    <property type="term" value="F:ubiquitin-protein transferase activity"/>
    <property type="evidence" value="ECO:0007669"/>
    <property type="project" value="InterPro"/>
</dbReference>
<dbReference type="WBParaSite" id="BXY_1139300.1">
    <property type="protein sequence ID" value="BXY_1139300.1"/>
    <property type="gene ID" value="BXY_1139300"/>
</dbReference>
<dbReference type="InterPro" id="IPR031127">
    <property type="entry name" value="E3_UB_ligase_RBR"/>
</dbReference>
<dbReference type="AlphaFoldDB" id="A0A1I7SED4"/>
<feature type="region of interest" description="Disordered" evidence="5">
    <location>
        <begin position="1"/>
        <end position="42"/>
    </location>
</feature>